<dbReference type="AlphaFoldDB" id="A0A139WAI0"/>
<evidence type="ECO:0000313" key="1">
    <source>
        <dbReference type="EMBL" id="KYB24916.1"/>
    </source>
</evidence>
<dbReference type="EMBL" id="KQ971388">
    <property type="protein sequence ID" value="KYB24916.1"/>
    <property type="molecule type" value="Genomic_DNA"/>
</dbReference>
<organism evidence="1 2">
    <name type="scientific">Tribolium castaneum</name>
    <name type="common">Red flour beetle</name>
    <dbReference type="NCBI Taxonomy" id="7070"/>
    <lineage>
        <taxon>Eukaryota</taxon>
        <taxon>Metazoa</taxon>
        <taxon>Ecdysozoa</taxon>
        <taxon>Arthropoda</taxon>
        <taxon>Hexapoda</taxon>
        <taxon>Insecta</taxon>
        <taxon>Pterygota</taxon>
        <taxon>Neoptera</taxon>
        <taxon>Endopterygota</taxon>
        <taxon>Coleoptera</taxon>
        <taxon>Polyphaga</taxon>
        <taxon>Cucujiformia</taxon>
        <taxon>Tenebrionidae</taxon>
        <taxon>Tenebrionidae incertae sedis</taxon>
        <taxon>Tribolium</taxon>
    </lineage>
</organism>
<protein>
    <recommendedName>
        <fullName evidence="3">Ubiquitin-like domain-containing protein</fullName>
    </recommendedName>
</protein>
<proteinExistence type="predicted"/>
<sequence>MELPERLIYRGKIIKDEAPLSTSTRTNLSGQQWRQLRHLTQRDTCGSPRPAPAPRLVVGWDKGTWLPWGAKARHRIGDKCALISRQVPIWDCLVTHMSKVWSSEYDARNSPLGEGKSLFLSSSELLETYLKHCSDHSMELHEVPSTSVSPYRCYVRGKNHQSEGPNVHTIGSR</sequence>
<name>A0A139WAI0_TRICA</name>
<evidence type="ECO:0000313" key="2">
    <source>
        <dbReference type="Proteomes" id="UP000007266"/>
    </source>
</evidence>
<dbReference type="Proteomes" id="UP000007266">
    <property type="component" value="Unassembled WGS sequence"/>
</dbReference>
<dbReference type="InParanoid" id="A0A139WAI0"/>
<reference evidence="1 2" key="1">
    <citation type="journal article" date="2008" name="Nature">
        <title>The genome of the model beetle and pest Tribolium castaneum.</title>
        <authorList>
            <consortium name="Tribolium Genome Sequencing Consortium"/>
            <person name="Richards S."/>
            <person name="Gibbs R.A."/>
            <person name="Weinstock G.M."/>
            <person name="Brown S.J."/>
            <person name="Denell R."/>
            <person name="Beeman R.W."/>
            <person name="Gibbs R."/>
            <person name="Beeman R.W."/>
            <person name="Brown S.J."/>
            <person name="Bucher G."/>
            <person name="Friedrich M."/>
            <person name="Grimmelikhuijzen C.J."/>
            <person name="Klingler M."/>
            <person name="Lorenzen M."/>
            <person name="Richards S."/>
            <person name="Roth S."/>
            <person name="Schroder R."/>
            <person name="Tautz D."/>
            <person name="Zdobnov E.M."/>
            <person name="Muzny D."/>
            <person name="Gibbs R.A."/>
            <person name="Weinstock G.M."/>
            <person name="Attaway T."/>
            <person name="Bell S."/>
            <person name="Buhay C.J."/>
            <person name="Chandrabose M.N."/>
            <person name="Chavez D."/>
            <person name="Clerk-Blankenburg K.P."/>
            <person name="Cree A."/>
            <person name="Dao M."/>
            <person name="Davis C."/>
            <person name="Chacko J."/>
            <person name="Dinh H."/>
            <person name="Dugan-Rocha S."/>
            <person name="Fowler G."/>
            <person name="Garner T.T."/>
            <person name="Garnes J."/>
            <person name="Gnirke A."/>
            <person name="Hawes A."/>
            <person name="Hernandez J."/>
            <person name="Hines S."/>
            <person name="Holder M."/>
            <person name="Hume J."/>
            <person name="Jhangiani S.N."/>
            <person name="Joshi V."/>
            <person name="Khan Z.M."/>
            <person name="Jackson L."/>
            <person name="Kovar C."/>
            <person name="Kowis A."/>
            <person name="Lee S."/>
            <person name="Lewis L.R."/>
            <person name="Margolis J."/>
            <person name="Morgan M."/>
            <person name="Nazareth L.V."/>
            <person name="Nguyen N."/>
            <person name="Okwuonu G."/>
            <person name="Parker D."/>
            <person name="Richards S."/>
            <person name="Ruiz S.J."/>
            <person name="Santibanez J."/>
            <person name="Savard J."/>
            <person name="Scherer S.E."/>
            <person name="Schneider B."/>
            <person name="Sodergren E."/>
            <person name="Tautz D."/>
            <person name="Vattahil S."/>
            <person name="Villasana D."/>
            <person name="White C.S."/>
            <person name="Wright R."/>
            <person name="Park Y."/>
            <person name="Beeman R.W."/>
            <person name="Lord J."/>
            <person name="Oppert B."/>
            <person name="Lorenzen M."/>
            <person name="Brown S."/>
            <person name="Wang L."/>
            <person name="Savard J."/>
            <person name="Tautz D."/>
            <person name="Richards S."/>
            <person name="Weinstock G."/>
            <person name="Gibbs R.A."/>
            <person name="Liu Y."/>
            <person name="Worley K."/>
            <person name="Weinstock G."/>
            <person name="Elsik C.G."/>
            <person name="Reese J.T."/>
            <person name="Elhaik E."/>
            <person name="Landan G."/>
            <person name="Graur D."/>
            <person name="Arensburger P."/>
            <person name="Atkinson P."/>
            <person name="Beeman R.W."/>
            <person name="Beidler J."/>
            <person name="Brown S.J."/>
            <person name="Demuth J.P."/>
            <person name="Drury D.W."/>
            <person name="Du Y.Z."/>
            <person name="Fujiwara H."/>
            <person name="Lorenzen M."/>
            <person name="Maselli V."/>
            <person name="Osanai M."/>
            <person name="Park Y."/>
            <person name="Robertson H.M."/>
            <person name="Tu Z."/>
            <person name="Wang J.J."/>
            <person name="Wang S."/>
            <person name="Richards S."/>
            <person name="Song H."/>
            <person name="Zhang L."/>
            <person name="Sodergren E."/>
            <person name="Werner D."/>
            <person name="Stanke M."/>
            <person name="Morgenstern B."/>
            <person name="Solovyev V."/>
            <person name="Kosarev P."/>
            <person name="Brown G."/>
            <person name="Chen H.C."/>
            <person name="Ermolaeva O."/>
            <person name="Hlavina W."/>
            <person name="Kapustin Y."/>
            <person name="Kiryutin B."/>
            <person name="Kitts P."/>
            <person name="Maglott D."/>
            <person name="Pruitt K."/>
            <person name="Sapojnikov V."/>
            <person name="Souvorov A."/>
            <person name="Mackey A.J."/>
            <person name="Waterhouse R.M."/>
            <person name="Wyder S."/>
            <person name="Zdobnov E.M."/>
            <person name="Zdobnov E.M."/>
            <person name="Wyder S."/>
            <person name="Kriventseva E.V."/>
            <person name="Kadowaki T."/>
            <person name="Bork P."/>
            <person name="Aranda M."/>
            <person name="Bao R."/>
            <person name="Beermann A."/>
            <person name="Berns N."/>
            <person name="Bolognesi R."/>
            <person name="Bonneton F."/>
            <person name="Bopp D."/>
            <person name="Brown S.J."/>
            <person name="Bucher G."/>
            <person name="Butts T."/>
            <person name="Chaumot A."/>
            <person name="Denell R.E."/>
            <person name="Ferrier D.E."/>
            <person name="Friedrich M."/>
            <person name="Gordon C.M."/>
            <person name="Jindra M."/>
            <person name="Klingler M."/>
            <person name="Lan Q."/>
            <person name="Lattorff H.M."/>
            <person name="Laudet V."/>
            <person name="von Levetsow C."/>
            <person name="Liu Z."/>
            <person name="Lutz R."/>
            <person name="Lynch J.A."/>
            <person name="da Fonseca R.N."/>
            <person name="Posnien N."/>
            <person name="Reuter R."/>
            <person name="Roth S."/>
            <person name="Savard J."/>
            <person name="Schinko J.B."/>
            <person name="Schmitt C."/>
            <person name="Schoppmeier M."/>
            <person name="Schroder R."/>
            <person name="Shippy T.D."/>
            <person name="Simonnet F."/>
            <person name="Marques-Souza H."/>
            <person name="Tautz D."/>
            <person name="Tomoyasu Y."/>
            <person name="Trauner J."/>
            <person name="Van der Zee M."/>
            <person name="Vervoort M."/>
            <person name="Wittkopp N."/>
            <person name="Wimmer E.A."/>
            <person name="Yang X."/>
            <person name="Jones A.K."/>
            <person name="Sattelle D.B."/>
            <person name="Ebert P.R."/>
            <person name="Nelson D."/>
            <person name="Scott J.G."/>
            <person name="Beeman R.W."/>
            <person name="Muthukrishnan S."/>
            <person name="Kramer K.J."/>
            <person name="Arakane Y."/>
            <person name="Beeman R.W."/>
            <person name="Zhu Q."/>
            <person name="Hogenkamp D."/>
            <person name="Dixit R."/>
            <person name="Oppert B."/>
            <person name="Jiang H."/>
            <person name="Zou Z."/>
            <person name="Marshall J."/>
            <person name="Elpidina E."/>
            <person name="Vinokurov K."/>
            <person name="Oppert C."/>
            <person name="Zou Z."/>
            <person name="Evans J."/>
            <person name="Lu Z."/>
            <person name="Zhao P."/>
            <person name="Sumathipala N."/>
            <person name="Altincicek B."/>
            <person name="Vilcinskas A."/>
            <person name="Williams M."/>
            <person name="Hultmark D."/>
            <person name="Hetru C."/>
            <person name="Jiang H."/>
            <person name="Grimmelikhuijzen C.J."/>
            <person name="Hauser F."/>
            <person name="Cazzamali G."/>
            <person name="Williamson M."/>
            <person name="Park Y."/>
            <person name="Li B."/>
            <person name="Tanaka Y."/>
            <person name="Predel R."/>
            <person name="Neupert S."/>
            <person name="Schachtner J."/>
            <person name="Verleyen P."/>
            <person name="Raible F."/>
            <person name="Bork P."/>
            <person name="Friedrich M."/>
            <person name="Walden K.K."/>
            <person name="Robertson H.M."/>
            <person name="Angeli S."/>
            <person name="Foret S."/>
            <person name="Bucher G."/>
            <person name="Schuetz S."/>
            <person name="Maleszka R."/>
            <person name="Wimmer E.A."/>
            <person name="Beeman R.W."/>
            <person name="Lorenzen M."/>
            <person name="Tomoyasu Y."/>
            <person name="Miller S.C."/>
            <person name="Grossmann D."/>
            <person name="Bucher G."/>
        </authorList>
    </citation>
    <scope>NUCLEOTIDE SEQUENCE [LARGE SCALE GENOMIC DNA]</scope>
    <source>
        <strain evidence="1 2">Georgia GA2</strain>
    </source>
</reference>
<keyword evidence="2" id="KW-1185">Reference proteome</keyword>
<gene>
    <name evidence="1" type="primary">AUGUSTUS-3.0.2_34916</name>
    <name evidence="1" type="ORF">TcasGA2_TC034916</name>
</gene>
<evidence type="ECO:0008006" key="3">
    <source>
        <dbReference type="Google" id="ProtNLM"/>
    </source>
</evidence>
<accession>A0A139WAI0</accession>
<reference evidence="1 2" key="2">
    <citation type="journal article" date="2010" name="Nucleic Acids Res.">
        <title>BeetleBase in 2010: revisions to provide comprehensive genomic information for Tribolium castaneum.</title>
        <authorList>
            <person name="Kim H.S."/>
            <person name="Murphy T."/>
            <person name="Xia J."/>
            <person name="Caragea D."/>
            <person name="Park Y."/>
            <person name="Beeman R.W."/>
            <person name="Lorenzen M.D."/>
            <person name="Butcher S."/>
            <person name="Manak J.R."/>
            <person name="Brown S.J."/>
        </authorList>
    </citation>
    <scope>NUCLEOTIDE SEQUENCE [LARGE SCALE GENOMIC DNA]</scope>
    <source>
        <strain evidence="1 2">Georgia GA2</strain>
    </source>
</reference>